<dbReference type="KEGG" id="vil:CFK37_13615"/>
<dbReference type="OrthoDB" id="9814591at2"/>
<protein>
    <recommendedName>
        <fullName evidence="7">Endolytic murein transglycosylase</fullName>
        <ecNumber evidence="7">4.2.2.29</ecNumber>
    </recommendedName>
    <alternativeName>
        <fullName evidence="7">Peptidoglycan lytic transglycosylase</fullName>
    </alternativeName>
    <alternativeName>
        <fullName evidence="7">Peptidoglycan polymerization terminase</fullName>
    </alternativeName>
</protein>
<dbReference type="PANTHER" id="PTHR30518">
    <property type="entry name" value="ENDOLYTIC MUREIN TRANSGLYCOSYLASE"/>
    <property type="match status" value="1"/>
</dbReference>
<dbReference type="EMBL" id="CP022315">
    <property type="protein sequence ID" value="ASK63110.1"/>
    <property type="molecule type" value="Genomic_DNA"/>
</dbReference>
<evidence type="ECO:0000256" key="4">
    <source>
        <dbReference type="ARBA" id="ARBA00023136"/>
    </source>
</evidence>
<reference evidence="8 9" key="1">
    <citation type="submission" date="2017-07" db="EMBL/GenBank/DDBJ databases">
        <title>Virgibacillus sp. LM2416.</title>
        <authorList>
            <person name="Tak E.J."/>
            <person name="Bae J.-W."/>
        </authorList>
    </citation>
    <scope>NUCLEOTIDE SEQUENCE [LARGE SCALE GENOMIC DNA]</scope>
    <source>
        <strain evidence="8 9">LM2416</strain>
    </source>
</reference>
<comment type="catalytic activity">
    <reaction evidence="7">
        <text>a peptidoglycan chain = a peptidoglycan chain with N-acetyl-1,6-anhydromuramyl-[peptide] at the reducing end + a peptidoglycan chain with N-acetylglucosamine at the non-reducing end.</text>
        <dbReference type="EC" id="4.2.2.29"/>
    </reaction>
</comment>
<dbReference type="GO" id="GO:0005886">
    <property type="term" value="C:plasma membrane"/>
    <property type="evidence" value="ECO:0007669"/>
    <property type="project" value="UniProtKB-SubCell"/>
</dbReference>
<keyword evidence="9" id="KW-1185">Reference proteome</keyword>
<comment type="subcellular location">
    <subcellularLocation>
        <location evidence="7">Cell membrane</location>
        <topology evidence="7">Single-pass membrane protein</topology>
    </subcellularLocation>
</comment>
<organism evidence="8 9">
    <name type="scientific">Virgibacillus phasianinus</name>
    <dbReference type="NCBI Taxonomy" id="2017483"/>
    <lineage>
        <taxon>Bacteria</taxon>
        <taxon>Bacillati</taxon>
        <taxon>Bacillota</taxon>
        <taxon>Bacilli</taxon>
        <taxon>Bacillales</taxon>
        <taxon>Bacillaceae</taxon>
        <taxon>Virgibacillus</taxon>
    </lineage>
</organism>
<evidence type="ECO:0000256" key="2">
    <source>
        <dbReference type="ARBA" id="ARBA00022692"/>
    </source>
</evidence>
<sequence length="372" mass="42190">MFKKKEPGSYTDNLITRSEDAKTVRKIVTIVIISLILILLVGGISGYMYVKSALQPVNPDSDKEIKVEIPMGSSTSDIASILEKDGIIKDARVFRFYIKFKNESNFQAGNYTFTPSMTLDEIIESLKTGKVLEEPKYSVTIPEGKTIDQMAKIYSKKLPFSKEEFLNKVNNVDYVESLINKHPSILSKEILNPDIRTPLEGYLFAATYKFYDKKPSVEAVVQKMLSKTEKVVTPYLDDISAQDLTVHKALTMASLLENEAKTFEQRKKIAGVFYNRIDKGMPLQTDPTVLYALGGHKEKVLLKDLEVESPYNTYNVKKLPIGPISNFAENSLKAAVNPEESKNLYFLHDSKGNIHYSKTYEKHLKLKEQYIK</sequence>
<dbReference type="InterPro" id="IPR003770">
    <property type="entry name" value="MLTG-like"/>
</dbReference>
<comment type="similarity">
    <text evidence="7">Belongs to the transglycosylase MltG family.</text>
</comment>
<evidence type="ECO:0000256" key="7">
    <source>
        <dbReference type="HAMAP-Rule" id="MF_02065"/>
    </source>
</evidence>
<feature type="transmembrane region" description="Helical" evidence="7">
    <location>
        <begin position="27"/>
        <end position="50"/>
    </location>
</feature>
<evidence type="ECO:0000256" key="5">
    <source>
        <dbReference type="ARBA" id="ARBA00023239"/>
    </source>
</evidence>
<evidence type="ECO:0000256" key="3">
    <source>
        <dbReference type="ARBA" id="ARBA00022989"/>
    </source>
</evidence>
<keyword evidence="3 7" id="KW-1133">Transmembrane helix</keyword>
<dbReference type="AlphaFoldDB" id="A0A220U4U4"/>
<dbReference type="GO" id="GO:0009252">
    <property type="term" value="P:peptidoglycan biosynthetic process"/>
    <property type="evidence" value="ECO:0007669"/>
    <property type="project" value="UniProtKB-UniRule"/>
</dbReference>
<name>A0A220U4U4_9BACI</name>
<dbReference type="EC" id="4.2.2.29" evidence="7"/>
<evidence type="ECO:0000256" key="6">
    <source>
        <dbReference type="ARBA" id="ARBA00023316"/>
    </source>
</evidence>
<dbReference type="GO" id="GO:0008932">
    <property type="term" value="F:lytic endotransglycosylase activity"/>
    <property type="evidence" value="ECO:0007669"/>
    <property type="project" value="UniProtKB-UniRule"/>
</dbReference>
<dbReference type="CDD" id="cd08010">
    <property type="entry name" value="MltG_like"/>
    <property type="match status" value="1"/>
</dbReference>
<comment type="function">
    <text evidence="7">Functions as a peptidoglycan terminase that cleaves nascent peptidoglycan strands endolytically to terminate their elongation.</text>
</comment>
<dbReference type="PANTHER" id="PTHR30518:SF2">
    <property type="entry name" value="ENDOLYTIC MUREIN TRANSGLYCOSYLASE"/>
    <property type="match status" value="1"/>
</dbReference>
<dbReference type="NCBIfam" id="TIGR00247">
    <property type="entry name" value="endolytic transglycosylase MltG"/>
    <property type="match status" value="1"/>
</dbReference>
<keyword evidence="2 7" id="KW-0812">Transmembrane</keyword>
<accession>A0A220U4U4</accession>
<dbReference type="Proteomes" id="UP000198312">
    <property type="component" value="Chromosome"/>
</dbReference>
<evidence type="ECO:0000256" key="1">
    <source>
        <dbReference type="ARBA" id="ARBA00022475"/>
    </source>
</evidence>
<dbReference type="HAMAP" id="MF_02065">
    <property type="entry name" value="MltG"/>
    <property type="match status" value="1"/>
</dbReference>
<feature type="site" description="Important for catalytic activity" evidence="7">
    <location>
        <position position="259"/>
    </location>
</feature>
<evidence type="ECO:0000313" key="9">
    <source>
        <dbReference type="Proteomes" id="UP000198312"/>
    </source>
</evidence>
<keyword evidence="1 7" id="KW-1003">Cell membrane</keyword>
<gene>
    <name evidence="7" type="primary">mltG</name>
    <name evidence="8" type="ORF">CFK37_13615</name>
</gene>
<dbReference type="GO" id="GO:0071555">
    <property type="term" value="P:cell wall organization"/>
    <property type="evidence" value="ECO:0007669"/>
    <property type="project" value="UniProtKB-KW"/>
</dbReference>
<dbReference type="RefSeq" id="WP_089062369.1">
    <property type="nucleotide sequence ID" value="NZ_CP022315.1"/>
</dbReference>
<keyword evidence="6 7" id="KW-0961">Cell wall biogenesis/degradation</keyword>
<dbReference type="Gene3D" id="3.30.1490.480">
    <property type="entry name" value="Endolytic murein transglycosylase"/>
    <property type="match status" value="1"/>
</dbReference>
<evidence type="ECO:0000313" key="8">
    <source>
        <dbReference type="EMBL" id="ASK63110.1"/>
    </source>
</evidence>
<keyword evidence="5 7" id="KW-0456">Lyase</keyword>
<keyword evidence="4 7" id="KW-0472">Membrane</keyword>
<dbReference type="Pfam" id="PF02618">
    <property type="entry name" value="YceG"/>
    <property type="match status" value="1"/>
</dbReference>
<proteinExistence type="inferred from homology"/>